<dbReference type="EMBL" id="ML178863">
    <property type="protein sequence ID" value="TFK96284.1"/>
    <property type="molecule type" value="Genomic_DNA"/>
</dbReference>
<dbReference type="InterPro" id="IPR038595">
    <property type="entry name" value="LOR_sf"/>
</dbReference>
<evidence type="ECO:0000313" key="4">
    <source>
        <dbReference type="Proteomes" id="UP000305067"/>
    </source>
</evidence>
<dbReference type="STRING" id="1884261.A0A5C3Q2F1"/>
<organism evidence="3 4">
    <name type="scientific">Pterulicium gracile</name>
    <dbReference type="NCBI Taxonomy" id="1884261"/>
    <lineage>
        <taxon>Eukaryota</taxon>
        <taxon>Fungi</taxon>
        <taxon>Dikarya</taxon>
        <taxon>Basidiomycota</taxon>
        <taxon>Agaricomycotina</taxon>
        <taxon>Agaricomycetes</taxon>
        <taxon>Agaricomycetidae</taxon>
        <taxon>Agaricales</taxon>
        <taxon>Pleurotineae</taxon>
        <taxon>Pterulaceae</taxon>
        <taxon>Pterulicium</taxon>
    </lineage>
</organism>
<gene>
    <name evidence="3" type="ORF">BDV98DRAFT_586468</name>
</gene>
<dbReference type="InterPro" id="IPR007612">
    <property type="entry name" value="LOR"/>
</dbReference>
<sequence length="206" mass="21810">MPFFSSSKSATDSAASSEPLQAVPKGPLSVIEAFAAHDQPITLQLQEGVDLPITGDSFLIGSGLPPVHPPDPTHHVTAEIVDLQGPNTIPPEEEGHGTGPYSRGFPDDDSKVLFTVKKGFTLGKSKLTITFRNAVDEEDTTLALRGNFYGRSATISLGNGDGPVVGRISRDRVTTKGFASNTQMYFLTVALGVDASVACGCLYRFV</sequence>
<proteinExistence type="inferred from homology"/>
<feature type="compositionally biased region" description="Low complexity" evidence="2">
    <location>
        <begin position="1"/>
        <end position="17"/>
    </location>
</feature>
<accession>A0A5C3Q2F1</accession>
<keyword evidence="4" id="KW-1185">Reference proteome</keyword>
<evidence type="ECO:0000256" key="1">
    <source>
        <dbReference type="ARBA" id="ARBA00005437"/>
    </source>
</evidence>
<dbReference type="Proteomes" id="UP000305067">
    <property type="component" value="Unassembled WGS sequence"/>
</dbReference>
<dbReference type="Pfam" id="PF04525">
    <property type="entry name" value="LOR"/>
    <property type="match status" value="1"/>
</dbReference>
<dbReference type="SUPFAM" id="SSF54518">
    <property type="entry name" value="Tubby C-terminal domain-like"/>
    <property type="match status" value="1"/>
</dbReference>
<dbReference type="AlphaFoldDB" id="A0A5C3Q2F1"/>
<dbReference type="OrthoDB" id="97518at2759"/>
<comment type="similarity">
    <text evidence="1">Belongs to the LOR family.</text>
</comment>
<name>A0A5C3Q2F1_9AGAR</name>
<reference evidence="3 4" key="1">
    <citation type="journal article" date="2019" name="Nat. Ecol. Evol.">
        <title>Megaphylogeny resolves global patterns of mushroom evolution.</title>
        <authorList>
            <person name="Varga T."/>
            <person name="Krizsan K."/>
            <person name="Foldi C."/>
            <person name="Dima B."/>
            <person name="Sanchez-Garcia M."/>
            <person name="Sanchez-Ramirez S."/>
            <person name="Szollosi G.J."/>
            <person name="Szarkandi J.G."/>
            <person name="Papp V."/>
            <person name="Albert L."/>
            <person name="Andreopoulos W."/>
            <person name="Angelini C."/>
            <person name="Antonin V."/>
            <person name="Barry K.W."/>
            <person name="Bougher N.L."/>
            <person name="Buchanan P."/>
            <person name="Buyck B."/>
            <person name="Bense V."/>
            <person name="Catcheside P."/>
            <person name="Chovatia M."/>
            <person name="Cooper J."/>
            <person name="Damon W."/>
            <person name="Desjardin D."/>
            <person name="Finy P."/>
            <person name="Geml J."/>
            <person name="Haridas S."/>
            <person name="Hughes K."/>
            <person name="Justo A."/>
            <person name="Karasinski D."/>
            <person name="Kautmanova I."/>
            <person name="Kiss B."/>
            <person name="Kocsube S."/>
            <person name="Kotiranta H."/>
            <person name="LaButti K.M."/>
            <person name="Lechner B.E."/>
            <person name="Liimatainen K."/>
            <person name="Lipzen A."/>
            <person name="Lukacs Z."/>
            <person name="Mihaltcheva S."/>
            <person name="Morgado L.N."/>
            <person name="Niskanen T."/>
            <person name="Noordeloos M.E."/>
            <person name="Ohm R.A."/>
            <person name="Ortiz-Santana B."/>
            <person name="Ovrebo C."/>
            <person name="Racz N."/>
            <person name="Riley R."/>
            <person name="Savchenko A."/>
            <person name="Shiryaev A."/>
            <person name="Soop K."/>
            <person name="Spirin V."/>
            <person name="Szebenyi C."/>
            <person name="Tomsovsky M."/>
            <person name="Tulloss R.E."/>
            <person name="Uehling J."/>
            <person name="Grigoriev I.V."/>
            <person name="Vagvolgyi C."/>
            <person name="Papp T."/>
            <person name="Martin F.M."/>
            <person name="Miettinen O."/>
            <person name="Hibbett D.S."/>
            <person name="Nagy L.G."/>
        </authorList>
    </citation>
    <scope>NUCLEOTIDE SEQUENCE [LARGE SCALE GENOMIC DNA]</scope>
    <source>
        <strain evidence="3 4">CBS 309.79</strain>
    </source>
</reference>
<evidence type="ECO:0000256" key="2">
    <source>
        <dbReference type="SAM" id="MobiDB-lite"/>
    </source>
</evidence>
<protein>
    <submittedName>
        <fullName evidence="3">Uncharacterized protein</fullName>
    </submittedName>
</protein>
<dbReference type="Gene3D" id="2.40.160.200">
    <property type="entry name" value="LURP1-related"/>
    <property type="match status" value="1"/>
</dbReference>
<feature type="region of interest" description="Disordered" evidence="2">
    <location>
        <begin position="1"/>
        <end position="21"/>
    </location>
</feature>
<evidence type="ECO:0000313" key="3">
    <source>
        <dbReference type="EMBL" id="TFK96284.1"/>
    </source>
</evidence>
<dbReference type="InterPro" id="IPR025659">
    <property type="entry name" value="Tubby-like_C"/>
</dbReference>